<organism evidence="2 3">
    <name type="scientific">Hufsiella ginkgonis</name>
    <dbReference type="NCBI Taxonomy" id="2695274"/>
    <lineage>
        <taxon>Bacteria</taxon>
        <taxon>Pseudomonadati</taxon>
        <taxon>Bacteroidota</taxon>
        <taxon>Sphingobacteriia</taxon>
        <taxon>Sphingobacteriales</taxon>
        <taxon>Sphingobacteriaceae</taxon>
        <taxon>Hufsiella</taxon>
    </lineage>
</organism>
<protein>
    <submittedName>
        <fullName evidence="2">tRNA (5-methylaminomethyl-2-thiouridine)(34)-methyltransferase MnmD</fullName>
    </submittedName>
</protein>
<dbReference type="SUPFAM" id="SSF53335">
    <property type="entry name" value="S-adenosyl-L-methionine-dependent methyltransferases"/>
    <property type="match status" value="1"/>
</dbReference>
<evidence type="ECO:0000313" key="2">
    <source>
        <dbReference type="EMBL" id="MXV15004.1"/>
    </source>
</evidence>
<evidence type="ECO:0000313" key="3">
    <source>
        <dbReference type="Proteomes" id="UP000451233"/>
    </source>
</evidence>
<dbReference type="PANTHER" id="PTHR39963">
    <property type="entry name" value="SLL0983 PROTEIN"/>
    <property type="match status" value="1"/>
</dbReference>
<name>A0A7K1XVJ9_9SPHI</name>
<gene>
    <name evidence="2" type="primary">mnmD</name>
    <name evidence="2" type="ORF">GS398_06810</name>
</gene>
<keyword evidence="2" id="KW-0489">Methyltransferase</keyword>
<feature type="domain" description="MnmC-like methyltransferase" evidence="1">
    <location>
        <begin position="144"/>
        <end position="220"/>
    </location>
</feature>
<keyword evidence="3" id="KW-1185">Reference proteome</keyword>
<dbReference type="Pfam" id="PF05430">
    <property type="entry name" value="Methyltransf_30"/>
    <property type="match status" value="1"/>
</dbReference>
<keyword evidence="2" id="KW-0808">Transferase</keyword>
<evidence type="ECO:0000259" key="1">
    <source>
        <dbReference type="Pfam" id="PF05430"/>
    </source>
</evidence>
<comment type="caution">
    <text evidence="2">The sequence shown here is derived from an EMBL/GenBank/DDBJ whole genome shotgun (WGS) entry which is preliminary data.</text>
</comment>
<dbReference type="NCBIfam" id="NF033855">
    <property type="entry name" value="tRNA_MNMC2"/>
    <property type="match status" value="1"/>
</dbReference>
<dbReference type="InterPro" id="IPR029063">
    <property type="entry name" value="SAM-dependent_MTases_sf"/>
</dbReference>
<dbReference type="Gene3D" id="3.40.50.150">
    <property type="entry name" value="Vaccinia Virus protein VP39"/>
    <property type="match status" value="1"/>
</dbReference>
<accession>A0A7K1XVJ9</accession>
<dbReference type="AlphaFoldDB" id="A0A7K1XVJ9"/>
<dbReference type="GO" id="GO:0004808">
    <property type="term" value="F:tRNA (5-methylaminomethyl-2-thiouridylate)(34)-methyltransferase activity"/>
    <property type="evidence" value="ECO:0007669"/>
    <property type="project" value="InterPro"/>
</dbReference>
<dbReference type="GO" id="GO:0032259">
    <property type="term" value="P:methylation"/>
    <property type="evidence" value="ECO:0007669"/>
    <property type="project" value="UniProtKB-KW"/>
</dbReference>
<dbReference type="GO" id="GO:0016645">
    <property type="term" value="F:oxidoreductase activity, acting on the CH-NH group of donors"/>
    <property type="evidence" value="ECO:0007669"/>
    <property type="project" value="InterPro"/>
</dbReference>
<reference evidence="2 3" key="1">
    <citation type="submission" date="2019-11" db="EMBL/GenBank/DDBJ databases">
        <title>Pedobacter sp. HMF7056 Genome sequencing and assembly.</title>
        <authorList>
            <person name="Kang H."/>
            <person name="Kim H."/>
            <person name="Joh K."/>
        </authorList>
    </citation>
    <scope>NUCLEOTIDE SEQUENCE [LARGE SCALE GENOMIC DNA]</scope>
    <source>
        <strain evidence="2 3">HMF7056</strain>
    </source>
</reference>
<dbReference type="InterPro" id="IPR008471">
    <property type="entry name" value="MnmC-like_methylTransf"/>
</dbReference>
<dbReference type="EMBL" id="WVHS01000002">
    <property type="protein sequence ID" value="MXV15004.1"/>
    <property type="molecule type" value="Genomic_DNA"/>
</dbReference>
<dbReference type="InterPro" id="IPR047785">
    <property type="entry name" value="tRNA_MNMC2"/>
</dbReference>
<sequence length="228" mass="24745">MTLVLTSDGSNTLFNSEVGEHYHSRHGALQESKHVFLEAGLKHFTGKNHPGSVAVLEAGFGTGLNFMLSADWCLQQDIALDYTGIEAFPVTDELFKSTGYDAYISGNTWQSLAAKYLVALSGPVMISDTCKLAIDTSTFADFDTDAAYDVLYFDAFAAVHQPELWTHDAIAHLCSFLKPGGVFVTYAITGNLKRTMKALGFTVEKLPGAPGKREMLRAVKGPSPIRLS</sequence>
<dbReference type="PANTHER" id="PTHR39963:SF1">
    <property type="entry name" value="MNMC-LIKE METHYLTRANSFERASE DOMAIN-CONTAINING PROTEIN"/>
    <property type="match status" value="1"/>
</dbReference>
<dbReference type="Proteomes" id="UP000451233">
    <property type="component" value="Unassembled WGS sequence"/>
</dbReference>
<proteinExistence type="predicted"/>